<protein>
    <submittedName>
        <fullName evidence="2">Uncharacterized protein</fullName>
    </submittedName>
</protein>
<reference evidence="2 3" key="1">
    <citation type="submission" date="2017-06" db="EMBL/GenBank/DDBJ databases">
        <title>Genome sequence of Lactobacillus plantarum subsp. plantarum strain SRCM101258.</title>
        <authorList>
            <person name="Cho S.H."/>
        </authorList>
    </citation>
    <scope>NUCLEOTIDE SEQUENCE [LARGE SCALE GENOMIC DNA]</scope>
    <source>
        <strain evidence="2 3">SRCM101258</strain>
    </source>
</reference>
<dbReference type="EMBL" id="NKCZ01000078">
    <property type="protein sequence ID" value="POD87248.1"/>
    <property type="molecule type" value="Genomic_DNA"/>
</dbReference>
<keyword evidence="1" id="KW-0472">Membrane</keyword>
<sequence length="53" mass="6289">MKILMAQLRFDARRLIIRNAAFQFFCLGDTSSFLLVIYKSNGYRWHNGSNRTF</sequence>
<evidence type="ECO:0000313" key="2">
    <source>
        <dbReference type="EMBL" id="POD87248.1"/>
    </source>
</evidence>
<keyword evidence="1" id="KW-0812">Transmembrane</keyword>
<comment type="caution">
    <text evidence="2">The sequence shown here is derived from an EMBL/GenBank/DDBJ whole genome shotgun (WGS) entry which is preliminary data.</text>
</comment>
<accession>A0A2S3U8I3</accession>
<gene>
    <name evidence="2" type="ORF">S101258_00857</name>
</gene>
<dbReference type="Proteomes" id="UP000236990">
    <property type="component" value="Unassembled WGS sequence"/>
</dbReference>
<evidence type="ECO:0000313" key="3">
    <source>
        <dbReference type="Proteomes" id="UP000236990"/>
    </source>
</evidence>
<feature type="transmembrane region" description="Helical" evidence="1">
    <location>
        <begin position="20"/>
        <end position="38"/>
    </location>
</feature>
<name>A0A2S3U8I3_LACPN</name>
<dbReference type="AlphaFoldDB" id="A0A2S3U8I3"/>
<organism evidence="2 3">
    <name type="scientific">Lactiplantibacillus plantarum subsp. plantarum</name>
    <dbReference type="NCBI Taxonomy" id="337330"/>
    <lineage>
        <taxon>Bacteria</taxon>
        <taxon>Bacillati</taxon>
        <taxon>Bacillota</taxon>
        <taxon>Bacilli</taxon>
        <taxon>Lactobacillales</taxon>
        <taxon>Lactobacillaceae</taxon>
        <taxon>Lactiplantibacillus</taxon>
    </lineage>
</organism>
<evidence type="ECO:0000256" key="1">
    <source>
        <dbReference type="SAM" id="Phobius"/>
    </source>
</evidence>
<proteinExistence type="predicted"/>
<keyword evidence="1" id="KW-1133">Transmembrane helix</keyword>